<dbReference type="InterPro" id="IPR003594">
    <property type="entry name" value="HATPase_dom"/>
</dbReference>
<dbReference type="PANTHER" id="PTHR43047:SF72">
    <property type="entry name" value="OSMOSENSING HISTIDINE PROTEIN KINASE SLN1"/>
    <property type="match status" value="1"/>
</dbReference>
<dbReference type="SUPFAM" id="SSF55874">
    <property type="entry name" value="ATPase domain of HSP90 chaperone/DNA topoisomerase II/histidine kinase"/>
    <property type="match status" value="1"/>
</dbReference>
<evidence type="ECO:0000256" key="2">
    <source>
        <dbReference type="ARBA" id="ARBA00012438"/>
    </source>
</evidence>
<dbReference type="Gene3D" id="3.30.450.20">
    <property type="entry name" value="PAS domain"/>
    <property type="match status" value="1"/>
</dbReference>
<comment type="catalytic activity">
    <reaction evidence="1">
        <text>ATP + protein L-histidine = ADP + protein N-phospho-L-histidine.</text>
        <dbReference type="EC" id="2.7.13.3"/>
    </reaction>
</comment>
<dbReference type="GO" id="GO:0005886">
    <property type="term" value="C:plasma membrane"/>
    <property type="evidence" value="ECO:0007669"/>
    <property type="project" value="TreeGrafter"/>
</dbReference>
<evidence type="ECO:0000313" key="11">
    <source>
        <dbReference type="Proteomes" id="UP000534783"/>
    </source>
</evidence>
<dbReference type="GO" id="GO:0009927">
    <property type="term" value="F:histidine phosphotransfer kinase activity"/>
    <property type="evidence" value="ECO:0007669"/>
    <property type="project" value="TreeGrafter"/>
</dbReference>
<dbReference type="CDD" id="cd16922">
    <property type="entry name" value="HATPase_EvgS-ArcB-TorS-like"/>
    <property type="match status" value="1"/>
</dbReference>
<dbReference type="InterPro" id="IPR003661">
    <property type="entry name" value="HisK_dim/P_dom"/>
</dbReference>
<dbReference type="Gene3D" id="1.10.287.130">
    <property type="match status" value="1"/>
</dbReference>
<dbReference type="SUPFAM" id="SSF55781">
    <property type="entry name" value="GAF domain-like"/>
    <property type="match status" value="1"/>
</dbReference>
<dbReference type="Gene3D" id="3.30.450.40">
    <property type="match status" value="1"/>
</dbReference>
<dbReference type="SMART" id="SM00387">
    <property type="entry name" value="HATPase_c"/>
    <property type="match status" value="1"/>
</dbReference>
<keyword evidence="6" id="KW-0902">Two-component regulatory system</keyword>
<dbReference type="FunFam" id="3.30.565.10:FF:000010">
    <property type="entry name" value="Sensor histidine kinase RcsC"/>
    <property type="match status" value="1"/>
</dbReference>
<evidence type="ECO:0000256" key="5">
    <source>
        <dbReference type="ARBA" id="ARBA00022777"/>
    </source>
</evidence>
<dbReference type="PROSITE" id="PS50112">
    <property type="entry name" value="PAS"/>
    <property type="match status" value="1"/>
</dbReference>
<dbReference type="InterPro" id="IPR035965">
    <property type="entry name" value="PAS-like_dom_sf"/>
</dbReference>
<evidence type="ECO:0000256" key="4">
    <source>
        <dbReference type="ARBA" id="ARBA00022679"/>
    </source>
</evidence>
<keyword evidence="5" id="KW-0418">Kinase</keyword>
<dbReference type="CDD" id="cd00130">
    <property type="entry name" value="PAS"/>
    <property type="match status" value="1"/>
</dbReference>
<dbReference type="InterPro" id="IPR005467">
    <property type="entry name" value="His_kinase_dom"/>
</dbReference>
<dbReference type="SMART" id="SM00065">
    <property type="entry name" value="GAF"/>
    <property type="match status" value="1"/>
</dbReference>
<dbReference type="InterPro" id="IPR036097">
    <property type="entry name" value="HisK_dim/P_sf"/>
</dbReference>
<dbReference type="InterPro" id="IPR003018">
    <property type="entry name" value="GAF"/>
</dbReference>
<dbReference type="SUPFAM" id="SSF55785">
    <property type="entry name" value="PYP-like sensor domain (PAS domain)"/>
    <property type="match status" value="1"/>
</dbReference>
<feature type="domain" description="Histidine kinase" evidence="8">
    <location>
        <begin position="445"/>
        <end position="665"/>
    </location>
</feature>
<organism evidence="10 11">
    <name type="scientific">Candidatus Manganitrophus noduliformans</name>
    <dbReference type="NCBI Taxonomy" id="2606439"/>
    <lineage>
        <taxon>Bacteria</taxon>
        <taxon>Pseudomonadati</taxon>
        <taxon>Nitrospirota</taxon>
        <taxon>Nitrospiria</taxon>
        <taxon>Candidatus Troglogloeales</taxon>
        <taxon>Candidatus Manganitrophaceae</taxon>
        <taxon>Candidatus Manganitrophus</taxon>
    </lineage>
</organism>
<dbReference type="FunFam" id="1.10.287.130:FF:000001">
    <property type="entry name" value="Two-component sensor histidine kinase"/>
    <property type="match status" value="1"/>
</dbReference>
<evidence type="ECO:0000259" key="9">
    <source>
        <dbReference type="PROSITE" id="PS50112"/>
    </source>
</evidence>
<feature type="coiled-coil region" evidence="7">
    <location>
        <begin position="408"/>
        <end position="445"/>
    </location>
</feature>
<dbReference type="Pfam" id="PF13185">
    <property type="entry name" value="GAF_2"/>
    <property type="match status" value="1"/>
</dbReference>
<dbReference type="CDD" id="cd00082">
    <property type="entry name" value="HisKA"/>
    <property type="match status" value="1"/>
</dbReference>
<keyword evidence="11" id="KW-1185">Reference proteome</keyword>
<dbReference type="EMBL" id="VTOW01000001">
    <property type="protein sequence ID" value="NKE70457.1"/>
    <property type="molecule type" value="Genomic_DNA"/>
</dbReference>
<evidence type="ECO:0000256" key="7">
    <source>
        <dbReference type="SAM" id="Coils"/>
    </source>
</evidence>
<dbReference type="SMART" id="SM00388">
    <property type="entry name" value="HisKA"/>
    <property type="match status" value="1"/>
</dbReference>
<evidence type="ECO:0000259" key="8">
    <source>
        <dbReference type="PROSITE" id="PS50109"/>
    </source>
</evidence>
<dbReference type="InterPro" id="IPR013767">
    <property type="entry name" value="PAS_fold"/>
</dbReference>
<evidence type="ECO:0000256" key="6">
    <source>
        <dbReference type="ARBA" id="ARBA00023012"/>
    </source>
</evidence>
<keyword evidence="3" id="KW-0597">Phosphoprotein</keyword>
<evidence type="ECO:0000256" key="3">
    <source>
        <dbReference type="ARBA" id="ARBA00022553"/>
    </source>
</evidence>
<comment type="caution">
    <text evidence="10">The sequence shown here is derived from an EMBL/GenBank/DDBJ whole genome shotgun (WGS) entry which is preliminary data.</text>
</comment>
<dbReference type="SUPFAM" id="SSF47384">
    <property type="entry name" value="Homodimeric domain of signal transducing histidine kinase"/>
    <property type="match status" value="1"/>
</dbReference>
<dbReference type="InterPro" id="IPR004358">
    <property type="entry name" value="Sig_transdc_His_kin-like_C"/>
</dbReference>
<dbReference type="EC" id="2.7.13.3" evidence="2"/>
<protein>
    <recommendedName>
        <fullName evidence="2">histidine kinase</fullName>
        <ecNumber evidence="2">2.7.13.3</ecNumber>
    </recommendedName>
</protein>
<reference evidence="10 11" key="1">
    <citation type="journal article" date="2020" name="Nature">
        <title>Bacterial chemolithoautotrophy via manganese oxidation.</title>
        <authorList>
            <person name="Yu H."/>
            <person name="Leadbetter J.R."/>
        </authorList>
    </citation>
    <scope>NUCLEOTIDE SEQUENCE [LARGE SCALE GENOMIC DNA]</scope>
    <source>
        <strain evidence="10 11">Mn-1</strain>
    </source>
</reference>
<feature type="domain" description="PAS" evidence="9">
    <location>
        <begin position="151"/>
        <end position="221"/>
    </location>
</feature>
<dbReference type="GO" id="GO:0000155">
    <property type="term" value="F:phosphorelay sensor kinase activity"/>
    <property type="evidence" value="ECO:0007669"/>
    <property type="project" value="InterPro"/>
</dbReference>
<accession>A0A7X6DNP2</accession>
<sequence>MGSVLLVQVDSETKSFLSSDPHTRETLFREASTAQEAVFQLEENAAAMDGVVLGPHLEQPVQVAQQAHLLDPDLSVVVLSPPDRHPQIVHALQFALFIGEEVCCHPLEEARSLGAAVAEAVTRTQQRREYRATVRAMNAAAAIPSPFQAQAAQYLGRLLDHAPIGVVAVDDAGCVLAWNPKAGEIFGKSEREMLGRSMAPLFPEREQQKWRRLIEEGLSAPKKIPYEIIEREREEGTRQWVELRAAALASSIDYETTLLGLARLAVPYLADFCIVDLCEERQIRRVAVVHHDPEKEILLKELQRRYPPDSDSPQPAARAIATGEPELLEEVDEAVVAAHTRDTAHFDLIRRLDLRSHLAVPLIARGRTLGALSLGLTEPGRRYRPSDVVLARELARRAAFAVDHARLYREAQMELAERRRVEEALKEKTAEAEEANRLKSQFLSNVSHELRTPLNAIIGYNSLLIDGVYGALGSKSKEALEAVERNAKDLLKLINDILDLSRIEAGKLSIDRGPVRIRPLVEEIIADIRPLFEKKSLIVELKISEGLPTIESDAGKIRQILSNLLSNAVKFTRQGGITVHINKRPQTEGIEVAVEDTGIGIPDEERDNIFNPFHQVDGSSIRTFGGVGLGLTIVKELIGLLGGEIRVESEVGKGSTFTVSLPYRIAPE</sequence>
<keyword evidence="4" id="KW-0808">Transferase</keyword>
<dbReference type="Gene3D" id="3.30.565.10">
    <property type="entry name" value="Histidine kinase-like ATPase, C-terminal domain"/>
    <property type="match status" value="1"/>
</dbReference>
<dbReference type="PROSITE" id="PS50109">
    <property type="entry name" value="HIS_KIN"/>
    <property type="match status" value="1"/>
</dbReference>
<dbReference type="InterPro" id="IPR036890">
    <property type="entry name" value="HATPase_C_sf"/>
</dbReference>
<dbReference type="AlphaFoldDB" id="A0A7X6DNP2"/>
<evidence type="ECO:0000256" key="1">
    <source>
        <dbReference type="ARBA" id="ARBA00000085"/>
    </source>
</evidence>
<name>A0A7X6DNP2_9BACT</name>
<dbReference type="InterPro" id="IPR029016">
    <property type="entry name" value="GAF-like_dom_sf"/>
</dbReference>
<dbReference type="InterPro" id="IPR000014">
    <property type="entry name" value="PAS"/>
</dbReference>
<dbReference type="Pfam" id="PF02518">
    <property type="entry name" value="HATPase_c"/>
    <property type="match status" value="1"/>
</dbReference>
<dbReference type="NCBIfam" id="TIGR00229">
    <property type="entry name" value="sensory_box"/>
    <property type="match status" value="1"/>
</dbReference>
<dbReference type="Proteomes" id="UP000534783">
    <property type="component" value="Unassembled WGS sequence"/>
</dbReference>
<gene>
    <name evidence="10" type="ORF">MNODULE_06860</name>
</gene>
<proteinExistence type="predicted"/>
<dbReference type="Pfam" id="PF00989">
    <property type="entry name" value="PAS"/>
    <property type="match status" value="1"/>
</dbReference>
<dbReference type="SMART" id="SM00091">
    <property type="entry name" value="PAS"/>
    <property type="match status" value="1"/>
</dbReference>
<dbReference type="RefSeq" id="WP_168058703.1">
    <property type="nucleotide sequence ID" value="NZ_VTOW01000001.1"/>
</dbReference>
<dbReference type="GO" id="GO:0006355">
    <property type="term" value="P:regulation of DNA-templated transcription"/>
    <property type="evidence" value="ECO:0007669"/>
    <property type="project" value="InterPro"/>
</dbReference>
<dbReference type="PANTHER" id="PTHR43047">
    <property type="entry name" value="TWO-COMPONENT HISTIDINE PROTEIN KINASE"/>
    <property type="match status" value="1"/>
</dbReference>
<dbReference type="PRINTS" id="PR00344">
    <property type="entry name" value="BCTRLSENSOR"/>
</dbReference>
<dbReference type="Pfam" id="PF00512">
    <property type="entry name" value="HisKA"/>
    <property type="match status" value="1"/>
</dbReference>
<evidence type="ECO:0000313" key="10">
    <source>
        <dbReference type="EMBL" id="NKE70457.1"/>
    </source>
</evidence>
<keyword evidence="7" id="KW-0175">Coiled coil</keyword>